<dbReference type="GO" id="GO:0015087">
    <property type="term" value="F:cobalt ion transmembrane transporter activity"/>
    <property type="evidence" value="ECO:0007669"/>
    <property type="project" value="TreeGrafter"/>
</dbReference>
<evidence type="ECO:0000313" key="14">
    <source>
        <dbReference type="Proteomes" id="UP000197003"/>
    </source>
</evidence>
<comment type="similarity">
    <text evidence="2">Belongs to the CorA metal ion transporter (MIT) (TC 1.A.35) family.</text>
</comment>
<proteinExistence type="inferred from homology"/>
<keyword evidence="3" id="KW-0813">Transport</keyword>
<evidence type="ECO:0000256" key="10">
    <source>
        <dbReference type="ARBA" id="ARBA00034269"/>
    </source>
</evidence>
<dbReference type="PANTHER" id="PTHR46494:SF1">
    <property type="entry name" value="CORA FAMILY METAL ION TRANSPORTER (EUROFUNG)"/>
    <property type="match status" value="1"/>
</dbReference>
<evidence type="ECO:0000256" key="3">
    <source>
        <dbReference type="ARBA" id="ARBA00022448"/>
    </source>
</evidence>
<dbReference type="CDD" id="cd12832">
    <property type="entry name" value="TmCorA-like_u3"/>
    <property type="match status" value="1"/>
</dbReference>
<sequence length="308" mass="36165">MKRFEHQWQDYKWVDCEAPSQEDLRQLAEEFPIPLQALTTCLDPEHLPMCTFYEKVCFFILRHHDVQAKPKAGTMQELTTKIIFFVGQDFLLTIHRVPLECISIKKDKVAFEQLPLYTLVKSLCVQTVKSFDAPLDVLDSKTDVIEERVFALKRRTILREGYHIKRKAASYRKIFKFTADVFSKIHHHENIPLKDIQQVREPLEKVAFYADDIYEEITGLLNLHLSLMSQKTNEASFRTNEVMRVLTVLSLFFLPLNFIAGVYGMNFENMPELKEPNGYYATLAFMLMVVVGITWWIYKKGWLKKEEL</sequence>
<dbReference type="Gene3D" id="1.20.58.340">
    <property type="entry name" value="Magnesium transport protein CorA, transmembrane region"/>
    <property type="match status" value="2"/>
</dbReference>
<comment type="catalytic activity">
    <reaction evidence="10">
        <text>Mg(2+)(in) = Mg(2+)(out)</text>
        <dbReference type="Rhea" id="RHEA:29827"/>
        <dbReference type="ChEBI" id="CHEBI:18420"/>
    </reaction>
</comment>
<dbReference type="GO" id="GO:0050897">
    <property type="term" value="F:cobalt ion binding"/>
    <property type="evidence" value="ECO:0007669"/>
    <property type="project" value="TreeGrafter"/>
</dbReference>
<evidence type="ECO:0000313" key="13">
    <source>
        <dbReference type="EMBL" id="ASD64506.1"/>
    </source>
</evidence>
<evidence type="ECO:0000256" key="4">
    <source>
        <dbReference type="ARBA" id="ARBA00022475"/>
    </source>
</evidence>
<comment type="subcellular location">
    <subcellularLocation>
        <location evidence="1">Cell membrane</location>
        <topology evidence="1">Multi-pass membrane protein</topology>
    </subcellularLocation>
</comment>
<dbReference type="EMBL" id="CP020946">
    <property type="protein sequence ID" value="ASD64506.1"/>
    <property type="molecule type" value="Genomic_DNA"/>
</dbReference>
<keyword evidence="9 12" id="KW-0472">Membrane</keyword>
<dbReference type="SUPFAM" id="SSF144083">
    <property type="entry name" value="Magnesium transport protein CorA, transmembrane region"/>
    <property type="match status" value="1"/>
</dbReference>
<dbReference type="InterPro" id="IPR002523">
    <property type="entry name" value="MgTranspt_CorA/ZnTranspt_ZntB"/>
</dbReference>
<keyword evidence="8" id="KW-0406">Ion transport</keyword>
<dbReference type="InterPro" id="IPR045863">
    <property type="entry name" value="CorA_TM1_TM2"/>
</dbReference>
<protein>
    <submittedName>
        <fullName evidence="13">Magnesium and cobalt transport protein</fullName>
    </submittedName>
</protein>
<dbReference type="Proteomes" id="UP000197003">
    <property type="component" value="Chromosome"/>
</dbReference>
<evidence type="ECO:0000256" key="8">
    <source>
        <dbReference type="ARBA" id="ARBA00023065"/>
    </source>
</evidence>
<evidence type="ECO:0000256" key="11">
    <source>
        <dbReference type="ARBA" id="ARBA00045497"/>
    </source>
</evidence>
<gene>
    <name evidence="13" type="ORF">B9G79_13460</name>
</gene>
<comment type="function">
    <text evidence="11">Mediates influx of magnesium ions. Alternates between open and closed states. Activated by low cytoplasmic Mg(2+) levels. Inactive when cytoplasmic Mg(2+) levels are high.</text>
</comment>
<dbReference type="Pfam" id="PF01544">
    <property type="entry name" value="CorA"/>
    <property type="match status" value="1"/>
</dbReference>
<dbReference type="GO" id="GO:0005886">
    <property type="term" value="C:plasma membrane"/>
    <property type="evidence" value="ECO:0007669"/>
    <property type="project" value="UniProtKB-SubCell"/>
</dbReference>
<dbReference type="GO" id="GO:0015095">
    <property type="term" value="F:magnesium ion transmembrane transporter activity"/>
    <property type="evidence" value="ECO:0007669"/>
    <property type="project" value="TreeGrafter"/>
</dbReference>
<keyword evidence="7 12" id="KW-1133">Transmembrane helix</keyword>
<dbReference type="FunFam" id="1.20.58.340:FF:000004">
    <property type="entry name" value="Magnesium transport protein CorA"/>
    <property type="match status" value="1"/>
</dbReference>
<evidence type="ECO:0000256" key="2">
    <source>
        <dbReference type="ARBA" id="ARBA00009765"/>
    </source>
</evidence>
<feature type="transmembrane region" description="Helical" evidence="12">
    <location>
        <begin position="245"/>
        <end position="266"/>
    </location>
</feature>
<dbReference type="InterPro" id="IPR045861">
    <property type="entry name" value="CorA_cytoplasmic_dom"/>
</dbReference>
<evidence type="ECO:0000256" key="1">
    <source>
        <dbReference type="ARBA" id="ARBA00004651"/>
    </source>
</evidence>
<dbReference type="PANTHER" id="PTHR46494">
    <property type="entry name" value="CORA FAMILY METAL ION TRANSPORTER (EUROFUNG)"/>
    <property type="match status" value="1"/>
</dbReference>
<organism evidence="13 14">
    <name type="scientific">Bdellovibrio bacteriovorus</name>
    <dbReference type="NCBI Taxonomy" id="959"/>
    <lineage>
        <taxon>Bacteria</taxon>
        <taxon>Pseudomonadati</taxon>
        <taxon>Bdellovibrionota</taxon>
        <taxon>Bdellovibrionia</taxon>
        <taxon>Bdellovibrionales</taxon>
        <taxon>Pseudobdellovibrionaceae</taxon>
        <taxon>Bdellovibrio</taxon>
    </lineage>
</organism>
<reference evidence="13 14" key="1">
    <citation type="submission" date="2017-04" db="EMBL/GenBank/DDBJ databases">
        <title>Whole genome sequence of Bdellovibrio bacteriovorus strain SSB218315.</title>
        <authorList>
            <person name="Oyedara O."/>
            <person name="Rodriguez-Perez M.A."/>
        </authorList>
    </citation>
    <scope>NUCLEOTIDE SEQUENCE [LARGE SCALE GENOMIC DNA]</scope>
    <source>
        <strain evidence="13 14">SSB218315</strain>
    </source>
</reference>
<evidence type="ECO:0000256" key="5">
    <source>
        <dbReference type="ARBA" id="ARBA00022692"/>
    </source>
</evidence>
<accession>A0A1Z3NAN5</accession>
<keyword evidence="6" id="KW-0460">Magnesium</keyword>
<keyword evidence="5 12" id="KW-0812">Transmembrane</keyword>
<feature type="transmembrane region" description="Helical" evidence="12">
    <location>
        <begin position="278"/>
        <end position="298"/>
    </location>
</feature>
<dbReference type="AlphaFoldDB" id="A0A1Z3NAN5"/>
<dbReference type="SUPFAM" id="SSF143865">
    <property type="entry name" value="CorA soluble domain-like"/>
    <property type="match status" value="1"/>
</dbReference>
<evidence type="ECO:0000256" key="7">
    <source>
        <dbReference type="ARBA" id="ARBA00022989"/>
    </source>
</evidence>
<keyword evidence="4" id="KW-1003">Cell membrane</keyword>
<dbReference type="GO" id="GO:0000287">
    <property type="term" value="F:magnesium ion binding"/>
    <property type="evidence" value="ECO:0007669"/>
    <property type="project" value="TreeGrafter"/>
</dbReference>
<dbReference type="OrthoDB" id="5289604at2"/>
<evidence type="ECO:0000256" key="6">
    <source>
        <dbReference type="ARBA" id="ARBA00022842"/>
    </source>
</evidence>
<dbReference type="RefSeq" id="WP_088565973.1">
    <property type="nucleotide sequence ID" value="NZ_CP020946.1"/>
</dbReference>
<dbReference type="Gene3D" id="3.30.460.20">
    <property type="entry name" value="CorA soluble domain-like"/>
    <property type="match status" value="1"/>
</dbReference>
<name>A0A1Z3NAN5_BDEBC</name>
<evidence type="ECO:0000256" key="9">
    <source>
        <dbReference type="ARBA" id="ARBA00023136"/>
    </source>
</evidence>
<evidence type="ECO:0000256" key="12">
    <source>
        <dbReference type="SAM" id="Phobius"/>
    </source>
</evidence>